<sequence length="190" mass="19557">MAANQAGKANASQQQAARSQLELAQRQYDTMQDQIQPYLEAGQTGLTDYGDLLGANGVDAQNNAISGIKNGAQFQGDMQTANENILANASATGGLRGSNTSNILANTSINTLNNLITQRLAGYGQLMNNGLNSISASQAASNVYQNNSNQATQNSANASSQYDAALSNSFKSGLGSITQGINAFAGGGLT</sequence>
<dbReference type="EMBL" id="JACFYJ010000006">
    <property type="protein sequence ID" value="MEI5996825.1"/>
    <property type="molecule type" value="Genomic_DNA"/>
</dbReference>
<feature type="compositionally biased region" description="Low complexity" evidence="1">
    <location>
        <begin position="11"/>
        <end position="21"/>
    </location>
</feature>
<evidence type="ECO:0000313" key="2">
    <source>
        <dbReference type="EMBL" id="MEI5996825.1"/>
    </source>
</evidence>
<evidence type="ECO:0000256" key="1">
    <source>
        <dbReference type="SAM" id="MobiDB-lite"/>
    </source>
</evidence>
<name>A0ABU8IMV1_9BURK</name>
<dbReference type="InterPro" id="IPR057916">
    <property type="entry name" value="P22_gp7"/>
</dbReference>
<protein>
    <submittedName>
        <fullName evidence="2">Uncharacterized protein</fullName>
    </submittedName>
</protein>
<evidence type="ECO:0000313" key="3">
    <source>
        <dbReference type="Proteomes" id="UP001386437"/>
    </source>
</evidence>
<keyword evidence="3" id="KW-1185">Reference proteome</keyword>
<proteinExistence type="predicted"/>
<organism evidence="2 3">
    <name type="scientific">Paraburkholderia bengalensis</name>
    <dbReference type="NCBI Taxonomy" id="2747562"/>
    <lineage>
        <taxon>Bacteria</taxon>
        <taxon>Pseudomonadati</taxon>
        <taxon>Pseudomonadota</taxon>
        <taxon>Betaproteobacteria</taxon>
        <taxon>Burkholderiales</taxon>
        <taxon>Burkholderiaceae</taxon>
        <taxon>Paraburkholderia</taxon>
    </lineage>
</organism>
<feature type="region of interest" description="Disordered" evidence="1">
    <location>
        <begin position="1"/>
        <end position="21"/>
    </location>
</feature>
<dbReference type="Pfam" id="PF25688">
    <property type="entry name" value="P22_gp7"/>
    <property type="match status" value="1"/>
</dbReference>
<dbReference type="Proteomes" id="UP001386437">
    <property type="component" value="Unassembled WGS sequence"/>
</dbReference>
<gene>
    <name evidence="2" type="ORF">H3V53_06305</name>
</gene>
<reference evidence="2 3" key="1">
    <citation type="journal article" date="2022" name="Arch. Microbiol.">
        <title>Paraburkholderia bengalensis sp. nov. isolated from roots of Oryza sativa, IR64.</title>
        <authorList>
            <person name="Nag P."/>
            <person name="Mondal N."/>
            <person name="Sarkar J."/>
            <person name="Das S."/>
        </authorList>
    </citation>
    <scope>NUCLEOTIDE SEQUENCE [LARGE SCALE GENOMIC DNA]</scope>
    <source>
        <strain evidence="2 3">IR64_4_BI</strain>
    </source>
</reference>
<accession>A0ABU8IMV1</accession>
<comment type="caution">
    <text evidence="2">The sequence shown here is derived from an EMBL/GenBank/DDBJ whole genome shotgun (WGS) entry which is preliminary data.</text>
</comment>
<dbReference type="RefSeq" id="WP_336597227.1">
    <property type="nucleotide sequence ID" value="NZ_JACFYJ010000006.1"/>
</dbReference>